<reference evidence="1 2" key="1">
    <citation type="journal article" date="2010" name="Int. J. Syst. Evol. Microbiol.">
        <title>Bacillus horneckiae sp. nov., isolated from a spacecraft-assembly clean room.</title>
        <authorList>
            <person name="Vaishampayan P."/>
            <person name="Probst A."/>
            <person name="Krishnamurthi S."/>
            <person name="Ghosh S."/>
            <person name="Osman S."/>
            <person name="McDowall A."/>
            <person name="Ruckmani A."/>
            <person name="Mayilraj S."/>
            <person name="Venkateswaran K."/>
        </authorList>
    </citation>
    <scope>NUCLEOTIDE SEQUENCE [LARGE SCALE GENOMIC DNA]</scope>
    <source>
        <strain evidence="2">1PO1SC</strain>
    </source>
</reference>
<sequence>MNVKNTEALFYRVRNYAEGYKRFEGKTKEQITSELNELEQKPMRSLKSLQYYILSMRDKLHQIASPTFVIQGCLDDPLYKESAQFIYENVSAKTKLFRYYEHSGHIIALGKEREKVYEEIAHFLNSLKW</sequence>
<accession>A0A2N0ZBB0</accession>
<dbReference type="AlphaFoldDB" id="A0A2N0ZBB0"/>
<dbReference type="InterPro" id="IPR029058">
    <property type="entry name" value="AB_hydrolase_fold"/>
</dbReference>
<evidence type="ECO:0000313" key="1">
    <source>
        <dbReference type="EMBL" id="PKG26811.1"/>
    </source>
</evidence>
<evidence type="ECO:0000313" key="2">
    <source>
        <dbReference type="Proteomes" id="UP000233343"/>
    </source>
</evidence>
<name>A0A2N0ZBB0_9BACI</name>
<dbReference type="SUPFAM" id="SSF53474">
    <property type="entry name" value="alpha/beta-Hydrolases"/>
    <property type="match status" value="1"/>
</dbReference>
<dbReference type="EMBL" id="PISD01000058">
    <property type="protein sequence ID" value="PKG26811.1"/>
    <property type="molecule type" value="Genomic_DNA"/>
</dbReference>
<dbReference type="RefSeq" id="WP_066193874.1">
    <property type="nucleotide sequence ID" value="NZ_JARMMB010000034.1"/>
</dbReference>
<protein>
    <submittedName>
        <fullName evidence="1">Uncharacterized protein</fullName>
    </submittedName>
</protein>
<keyword evidence="2" id="KW-1185">Reference proteome</keyword>
<comment type="caution">
    <text evidence="1">The sequence shown here is derived from an EMBL/GenBank/DDBJ whole genome shotgun (WGS) entry which is preliminary data.</text>
</comment>
<dbReference type="Gene3D" id="3.40.50.1820">
    <property type="entry name" value="alpha/beta hydrolase"/>
    <property type="match status" value="1"/>
</dbReference>
<gene>
    <name evidence="1" type="ORF">CWS20_22230</name>
</gene>
<organism evidence="1 2">
    <name type="scientific">Cytobacillus horneckiae</name>
    <dbReference type="NCBI Taxonomy" id="549687"/>
    <lineage>
        <taxon>Bacteria</taxon>
        <taxon>Bacillati</taxon>
        <taxon>Bacillota</taxon>
        <taxon>Bacilli</taxon>
        <taxon>Bacillales</taxon>
        <taxon>Bacillaceae</taxon>
        <taxon>Cytobacillus</taxon>
    </lineage>
</organism>
<proteinExistence type="predicted"/>
<dbReference type="Proteomes" id="UP000233343">
    <property type="component" value="Unassembled WGS sequence"/>
</dbReference>